<keyword evidence="1" id="KW-0175">Coiled coil</keyword>
<dbReference type="GO" id="GO:0008298">
    <property type="term" value="P:intracellular mRNA localization"/>
    <property type="evidence" value="ECO:0007669"/>
    <property type="project" value="TreeGrafter"/>
</dbReference>
<evidence type="ECO:0000313" key="3">
    <source>
        <dbReference type="EMBL" id="KAF4659685.1"/>
    </source>
</evidence>
<sequence length="460" mass="52856">MSNAKNATTDAPAKEAATAHTRPQPVDRAYYEKKIDKLSEEIKGLQAKVHELNDQIHGKSEGKEEFLRKRDLLKQQMDEQQKLVSDLETKRSKTQDGIHAKQTEGRQLRAELSSMQKKLGFSTEDQIDDKIADIEYRMHTESLDLKKEKELMKQISELKQTKPQLKKFDAMKAASGEYDTTNVGPLKANLEDIKTNLNSARDERRKLHEQYSKLMDGRRKAMEGMSDIFEAREKLNKEIRAKYGQIKELRDERSAKISAYTAWVAEQKEKRAAREREEREARLAEEEKKRLEEELEKEKEIPYLAEIELVENAIKYCKSLAPEEKKEEAAAKADLPTIDGAKALVQKKDRAQNYYYVPTVQKKKGKHNKQGSSHSAFKHGLDTLQLFADMKVDAPKNKDDIPKCLEDLNKRLGEYKDLQKVEYENRQKRREAREAAAKAAAEKADETAKQATTETTEATA</sequence>
<evidence type="ECO:0000313" key="4">
    <source>
        <dbReference type="Proteomes" id="UP000570595"/>
    </source>
</evidence>
<feature type="coiled-coil region" evidence="1">
    <location>
        <begin position="190"/>
        <end position="301"/>
    </location>
</feature>
<feature type="region of interest" description="Disordered" evidence="2">
    <location>
        <begin position="422"/>
        <end position="460"/>
    </location>
</feature>
<dbReference type="PANTHER" id="PTHR31027">
    <property type="entry name" value="NUCLEAR SEGREGATION PROTEIN BFR1"/>
    <property type="match status" value="1"/>
</dbReference>
<evidence type="ECO:0000256" key="1">
    <source>
        <dbReference type="SAM" id="Coils"/>
    </source>
</evidence>
<organism evidence="3 4">
    <name type="scientific">Perkinsus olseni</name>
    <name type="common">Perkinsus atlanticus</name>
    <dbReference type="NCBI Taxonomy" id="32597"/>
    <lineage>
        <taxon>Eukaryota</taxon>
        <taxon>Sar</taxon>
        <taxon>Alveolata</taxon>
        <taxon>Perkinsozoa</taxon>
        <taxon>Perkinsea</taxon>
        <taxon>Perkinsida</taxon>
        <taxon>Perkinsidae</taxon>
        <taxon>Perkinsus</taxon>
    </lineage>
</organism>
<protein>
    <recommendedName>
        <fullName evidence="5">Nuclear segregation protein BFR1</fullName>
    </recommendedName>
</protein>
<accession>A0A7J6LK90</accession>
<evidence type="ECO:0000256" key="2">
    <source>
        <dbReference type="SAM" id="MobiDB-lite"/>
    </source>
</evidence>
<feature type="region of interest" description="Disordered" evidence="2">
    <location>
        <begin position="77"/>
        <end position="111"/>
    </location>
</feature>
<dbReference type="Proteomes" id="UP000570595">
    <property type="component" value="Unassembled WGS sequence"/>
</dbReference>
<dbReference type="AlphaFoldDB" id="A0A7J6LK90"/>
<proteinExistence type="predicted"/>
<name>A0A7J6LK90_PEROL</name>
<evidence type="ECO:0008006" key="5">
    <source>
        <dbReference type="Google" id="ProtNLM"/>
    </source>
</evidence>
<feature type="compositionally biased region" description="Basic and acidic residues" evidence="2">
    <location>
        <begin position="77"/>
        <end position="109"/>
    </location>
</feature>
<comment type="caution">
    <text evidence="3">The sequence shown here is derived from an EMBL/GenBank/DDBJ whole genome shotgun (WGS) entry which is preliminary data.</text>
</comment>
<gene>
    <name evidence="3" type="ORF">FOZ61_004543</name>
</gene>
<feature type="compositionally biased region" description="Low complexity" evidence="2">
    <location>
        <begin position="449"/>
        <end position="460"/>
    </location>
</feature>
<dbReference type="EMBL" id="JABAHT010000259">
    <property type="protein sequence ID" value="KAF4659685.1"/>
    <property type="molecule type" value="Genomic_DNA"/>
</dbReference>
<dbReference type="OrthoDB" id="10261749at2759"/>
<feature type="compositionally biased region" description="Basic and acidic residues" evidence="2">
    <location>
        <begin position="422"/>
        <end position="448"/>
    </location>
</feature>
<feature type="region of interest" description="Disordered" evidence="2">
    <location>
        <begin position="1"/>
        <end position="29"/>
    </location>
</feature>
<dbReference type="GO" id="GO:1990904">
    <property type="term" value="C:ribonucleoprotein complex"/>
    <property type="evidence" value="ECO:0007669"/>
    <property type="project" value="TreeGrafter"/>
</dbReference>
<reference evidence="3 4" key="1">
    <citation type="submission" date="2020-04" db="EMBL/GenBank/DDBJ databases">
        <title>Perkinsus olseni comparative genomics.</title>
        <authorList>
            <person name="Bogema D.R."/>
        </authorList>
    </citation>
    <scope>NUCLEOTIDE SEQUENCE [LARGE SCALE GENOMIC DNA]</scope>
    <source>
        <strain evidence="3">ATCC PRA-179</strain>
    </source>
</reference>
<dbReference type="GO" id="GO:0042175">
    <property type="term" value="C:nuclear outer membrane-endoplasmic reticulum membrane network"/>
    <property type="evidence" value="ECO:0007669"/>
    <property type="project" value="TreeGrafter"/>
</dbReference>
<dbReference type="GO" id="GO:0005783">
    <property type="term" value="C:endoplasmic reticulum"/>
    <property type="evidence" value="ECO:0007669"/>
    <property type="project" value="TreeGrafter"/>
</dbReference>
<dbReference type="GO" id="GO:0003729">
    <property type="term" value="F:mRNA binding"/>
    <property type="evidence" value="ECO:0007669"/>
    <property type="project" value="TreeGrafter"/>
</dbReference>
<dbReference type="PANTHER" id="PTHR31027:SF2">
    <property type="entry name" value="LEBERCILIN DOMAIN-CONTAINING PROTEIN"/>
    <property type="match status" value="1"/>
</dbReference>
<dbReference type="InterPro" id="IPR039604">
    <property type="entry name" value="Bfr1"/>
</dbReference>